<evidence type="ECO:0000313" key="3">
    <source>
        <dbReference type="EMBL" id="GGQ91732.1"/>
    </source>
</evidence>
<dbReference type="Proteomes" id="UP000658320">
    <property type="component" value="Unassembled WGS sequence"/>
</dbReference>
<protein>
    <recommendedName>
        <fullName evidence="2">CHAT domain-containing protein</fullName>
    </recommendedName>
</protein>
<feature type="domain" description="CHAT" evidence="2">
    <location>
        <begin position="953"/>
        <end position="1256"/>
    </location>
</feature>
<feature type="region of interest" description="Disordered" evidence="1">
    <location>
        <begin position="764"/>
        <end position="813"/>
    </location>
</feature>
<organism evidence="3 4">
    <name type="scientific">Streptomyces aurantiogriseus</name>
    <dbReference type="NCBI Taxonomy" id="66870"/>
    <lineage>
        <taxon>Bacteria</taxon>
        <taxon>Bacillati</taxon>
        <taxon>Actinomycetota</taxon>
        <taxon>Actinomycetes</taxon>
        <taxon>Kitasatosporales</taxon>
        <taxon>Streptomycetaceae</taxon>
        <taxon>Streptomyces</taxon>
    </lineage>
</organism>
<reference evidence="3" key="2">
    <citation type="submission" date="2020-09" db="EMBL/GenBank/DDBJ databases">
        <authorList>
            <person name="Sun Q."/>
            <person name="Ohkuma M."/>
        </authorList>
    </citation>
    <scope>NUCLEOTIDE SEQUENCE</scope>
    <source>
        <strain evidence="3">JCM 4346</strain>
    </source>
</reference>
<evidence type="ECO:0000259" key="2">
    <source>
        <dbReference type="Pfam" id="PF12770"/>
    </source>
</evidence>
<feature type="compositionally biased region" description="Acidic residues" evidence="1">
    <location>
        <begin position="789"/>
        <end position="800"/>
    </location>
</feature>
<feature type="region of interest" description="Disordered" evidence="1">
    <location>
        <begin position="181"/>
        <end position="216"/>
    </location>
</feature>
<sequence length="1260" mass="134060">MADEKQRDHGEGDVAGLRAWAAVAVRQAHELWPQARKDPRPNALRFVTEHLATIERLLPAEDPARAAVVPWLGLLMRARLMGRPDADPRERAAALSHLRWADRARPLNDRLAMMARGNLAELLIPPGIPPEALDGSGPPALAESLREQLTEALNVLARIVAGDLTTRETVVAVMERVATMLSSFPGPPGKSSPSPPQEGNGGEEAAGPAGAVPRGGPVEEALADAVQGVVDWARRDAVSFARLLEWLCVTVNDPQGSLADAGRELADLGLNQPEFAPLRELLAALRSGGQDPRSLAERVHSAAQAAREVLLALPADAPERIRVAKFHAALLVAGNLRMPESLDFGEVDVAAMRPDPDPAARSAWRRELSLELILSTSIDNLWVSNGEIARVERSVAWLREWIDALPADGARAAAARRYLTALLAHRIATAARLGGSLQDGVVALSMTEGLSATDERDEVQALFSLLTGFQLAHRSRDQAALARATEDLIQTLSDRYASPAPDAGTRFVVTGTLGLAHGERAARTGDQADLRAAARYLREAVEIDPATVSPLFAPYFPMTRAHLMTELARADPRREVIDRAIAEVHRVIEESRTSPWDEARLRLALGRAMFRATTHRSDLSLLDPCIAELSRVRALAAEGHGPSLNVEVLTELSTAHWMSAVTGGPRASEDRKASLDTRREALELMAADVLLQLGAEHALSVARAATGHVLWLALRCAEDRRPAEAVEALELGRALVLQTAAAAHGVPRLLADRGHSDLAERWRAQAPRHPLQQGPREGGRVEGGRVEGDPVEGDPVEGDAGEGHPAEGDPLRPRRAAVVTAPASGAELPSSLRRKALAALGAGNGTGARELLGTPDAAALTAALATSGADALVYLIPGEGFRPHIPGCALILRPGGAEPTVLSLPLLLSPGSHQLERYLAAAADRSRKAADPDASRASREAARTEWQAALSELCDWAWPAAVGPVLDSLEPLGRPPRIVLIPCGPLGVVPWHAARKHIPLGGYRYACQDAVFSYAPSGGQFLRAAARERLPVTGRRVLVTDPQLSLVWAEFETEALRSACYPDARRYGEFVEAEGVPDAPGSCEDLLDVLPGGGQPAAVVHVSCHGVAGPSPTRSALSLADGELTVARILDHAAAAAPGPDGPLVVLSACETDLSTGDHDEALTLSTALVARGAADVVGSRWAVDDSATALMMAVFHHFLTSRDLAPAEALRAAQLWMLDPDRRPPPGLGDPLHREAARADLHEIHLWAAFTHQGNPAPR</sequence>
<dbReference type="RefSeq" id="WP_189931288.1">
    <property type="nucleotide sequence ID" value="NZ_BMSX01000001.1"/>
</dbReference>
<dbReference type="Pfam" id="PF12770">
    <property type="entry name" value="CHAT"/>
    <property type="match status" value="1"/>
</dbReference>
<feature type="compositionally biased region" description="Pro residues" evidence="1">
    <location>
        <begin position="185"/>
        <end position="196"/>
    </location>
</feature>
<comment type="caution">
    <text evidence="3">The sequence shown here is derived from an EMBL/GenBank/DDBJ whole genome shotgun (WGS) entry which is preliminary data.</text>
</comment>
<feature type="compositionally biased region" description="Basic and acidic residues" evidence="1">
    <location>
        <begin position="801"/>
        <end position="812"/>
    </location>
</feature>
<evidence type="ECO:0000313" key="4">
    <source>
        <dbReference type="Proteomes" id="UP000658320"/>
    </source>
</evidence>
<keyword evidence="4" id="KW-1185">Reference proteome</keyword>
<feature type="compositionally biased region" description="Basic and acidic residues" evidence="1">
    <location>
        <begin position="777"/>
        <end position="788"/>
    </location>
</feature>
<evidence type="ECO:0000256" key="1">
    <source>
        <dbReference type="SAM" id="MobiDB-lite"/>
    </source>
</evidence>
<gene>
    <name evidence="3" type="ORF">GCM10010251_02840</name>
</gene>
<proteinExistence type="predicted"/>
<dbReference type="AlphaFoldDB" id="A0A918BTN9"/>
<name>A0A918BTN9_9ACTN</name>
<feature type="compositionally biased region" description="Low complexity" evidence="1">
    <location>
        <begin position="205"/>
        <end position="216"/>
    </location>
</feature>
<dbReference type="InterPro" id="IPR024983">
    <property type="entry name" value="CHAT_dom"/>
</dbReference>
<dbReference type="EMBL" id="BMSX01000001">
    <property type="protein sequence ID" value="GGQ91732.1"/>
    <property type="molecule type" value="Genomic_DNA"/>
</dbReference>
<accession>A0A918BTN9</accession>
<reference evidence="3" key="1">
    <citation type="journal article" date="2014" name="Int. J. Syst. Evol. Microbiol.">
        <title>Complete genome sequence of Corynebacterium casei LMG S-19264T (=DSM 44701T), isolated from a smear-ripened cheese.</title>
        <authorList>
            <consortium name="US DOE Joint Genome Institute (JGI-PGF)"/>
            <person name="Walter F."/>
            <person name="Albersmeier A."/>
            <person name="Kalinowski J."/>
            <person name="Ruckert C."/>
        </authorList>
    </citation>
    <scope>NUCLEOTIDE SEQUENCE</scope>
    <source>
        <strain evidence="3">JCM 4346</strain>
    </source>
</reference>